<accession>A0A0F9UEF3</accession>
<organism evidence="1">
    <name type="scientific">marine sediment metagenome</name>
    <dbReference type="NCBI Taxonomy" id="412755"/>
    <lineage>
        <taxon>unclassified sequences</taxon>
        <taxon>metagenomes</taxon>
        <taxon>ecological metagenomes</taxon>
    </lineage>
</organism>
<evidence type="ECO:0000313" key="1">
    <source>
        <dbReference type="EMBL" id="KKN59621.1"/>
    </source>
</evidence>
<proteinExistence type="predicted"/>
<protein>
    <submittedName>
        <fullName evidence="1">Uncharacterized protein</fullName>
    </submittedName>
</protein>
<gene>
    <name evidence="1" type="ORF">LCGC14_0540180</name>
</gene>
<sequence length="159" mass="18690">MILISERKKIYEKLYPKTKKGSFMRYGKRDLKGKLTIKTETDFIDKKKSFVKDTSIKTGISETVIKEDLKIAKDLIPELVKELKNTSIKNSKKNLKRISKAPPIIQEEAIRTMKMMEIEGIPIKNLEQVRLKVIENREFKKQPILLKKENMILKKEKKE</sequence>
<name>A0A0F9UEF3_9ZZZZ</name>
<dbReference type="AlphaFoldDB" id="A0A0F9UEF3"/>
<comment type="caution">
    <text evidence="1">The sequence shown here is derived from an EMBL/GenBank/DDBJ whole genome shotgun (WGS) entry which is preliminary data.</text>
</comment>
<dbReference type="EMBL" id="LAZR01000720">
    <property type="protein sequence ID" value="KKN59621.1"/>
    <property type="molecule type" value="Genomic_DNA"/>
</dbReference>
<reference evidence="1" key="1">
    <citation type="journal article" date="2015" name="Nature">
        <title>Complex archaea that bridge the gap between prokaryotes and eukaryotes.</title>
        <authorList>
            <person name="Spang A."/>
            <person name="Saw J.H."/>
            <person name="Jorgensen S.L."/>
            <person name="Zaremba-Niedzwiedzka K."/>
            <person name="Martijn J."/>
            <person name="Lind A.E."/>
            <person name="van Eijk R."/>
            <person name="Schleper C."/>
            <person name="Guy L."/>
            <person name="Ettema T.J."/>
        </authorList>
    </citation>
    <scope>NUCLEOTIDE SEQUENCE</scope>
</reference>